<feature type="domain" description="TrwC relaxase" evidence="2">
    <location>
        <begin position="10"/>
        <end position="299"/>
    </location>
</feature>
<evidence type="ECO:0000259" key="2">
    <source>
        <dbReference type="Pfam" id="PF08751"/>
    </source>
</evidence>
<dbReference type="NCBIfam" id="NF041492">
    <property type="entry name" value="MobF"/>
    <property type="match status" value="1"/>
</dbReference>
<reference evidence="3 4" key="1">
    <citation type="submission" date="2020-07" db="EMBL/GenBank/DDBJ databases">
        <title>Genomic Encyclopedia of Type Strains, Phase IV (KMG-V): Genome sequencing to study the core and pangenomes of soil and plant-associated prokaryotes.</title>
        <authorList>
            <person name="Whitman W."/>
        </authorList>
    </citation>
    <scope>NUCLEOTIDE SEQUENCE [LARGE SCALE GENOMIC DNA]</scope>
    <source>
        <strain evidence="3 4">M8UP30</strain>
    </source>
</reference>
<dbReference type="InterPro" id="IPR014862">
    <property type="entry name" value="TrwC"/>
</dbReference>
<evidence type="ECO:0000256" key="1">
    <source>
        <dbReference type="SAM" id="MobiDB-lite"/>
    </source>
</evidence>
<gene>
    <name evidence="3" type="ORF">HDF12_004541</name>
</gene>
<feature type="compositionally biased region" description="Polar residues" evidence="1">
    <location>
        <begin position="1154"/>
        <end position="1188"/>
    </location>
</feature>
<dbReference type="Gene3D" id="3.40.50.300">
    <property type="entry name" value="P-loop containing nucleotide triphosphate hydrolases"/>
    <property type="match status" value="3"/>
</dbReference>
<dbReference type="Pfam" id="PF08751">
    <property type="entry name" value="TrwC"/>
    <property type="match status" value="1"/>
</dbReference>
<comment type="caution">
    <text evidence="3">The sequence shown here is derived from an EMBL/GenBank/DDBJ whole genome shotgun (WGS) entry which is preliminary data.</text>
</comment>
<dbReference type="SUPFAM" id="SSF52540">
    <property type="entry name" value="P-loop containing nucleoside triphosphate hydrolases"/>
    <property type="match status" value="2"/>
</dbReference>
<dbReference type="Pfam" id="PF13604">
    <property type="entry name" value="AAA_30"/>
    <property type="match status" value="1"/>
</dbReference>
<dbReference type="NCBIfam" id="TIGR02686">
    <property type="entry name" value="relax_trwC"/>
    <property type="match status" value="1"/>
</dbReference>
<evidence type="ECO:0000313" key="3">
    <source>
        <dbReference type="EMBL" id="NYF54119.1"/>
    </source>
</evidence>
<protein>
    <submittedName>
        <fullName evidence="3">Conjugative relaxase-like TrwC/TraI family protein</fullName>
    </submittedName>
</protein>
<dbReference type="InterPro" id="IPR014059">
    <property type="entry name" value="TraI/TrwC_relax"/>
</dbReference>
<dbReference type="Proteomes" id="UP000534186">
    <property type="component" value="Unassembled WGS sequence"/>
</dbReference>
<dbReference type="AlphaFoldDB" id="A0A7Y9T784"/>
<dbReference type="InterPro" id="IPR027417">
    <property type="entry name" value="P-loop_NTPase"/>
</dbReference>
<sequence length="1220" mass="133830">MLNIPKPLSAGKAQTYHKLEFTSEASNYYKQGDTVQGEWQGQLAAKMGLSGTVTAEEFARLTEGRHPQTDEQMVKHREGKEYKNADGSITKPVEHRAAWDATFSAPKSVSLTALVGGDDRVRQAHGEAVTVALTELEQYTQARIGGNNPAETTGKFVAAKFEHDTARPVDGYAAPQLHTHVVIFNVTEREDGSTRALQSLSFFETQNYATAVYQSVLTYKLRDLGYEIEAGRSGAPEIKGYSQEYLDASSPRNQLIRENLAKSGHSGAEAAQIAALATRDKKQILAPEQVLAAHREIAESFGNEAATVVAEARTRAERQERKPDSLVTKAKEAVTYARSSNFEREAVVDERMLMRDALRHGMGETTFDQVRAEFDARHKQGDFQQLKGGKHDSGRSFTTPETIANERANVAHVISGQQTVEPMMSEDRAAAHSSKMTSFNSAQRTVIQEVLSSSDRIHGLQGLAGTGKTTVLQSIRDGAEKSGYAVEGFAPTSRAAGQLRDAGISATTLQSFLARGSQGQTAGDPASRHLYLLDESSLTSTTQMRSFLEKIQPQDRVLLIGDTRQHQGVDAGRPFQQMQEAGMRTSQLDQIVRQRNNPELLEAVQLLATGKTVEGVQMLRDQGRVSEVKDAKERINAIASDYVAKPEHTIIVSPDNRSRQLINQAIRVELHHNGTLASDDREFRTLSQRSDMTGADREWAARYQVGDIVEYNTGSKALQLKRGATATVIWADGRSNTLTLMREDGQTVTYDPTRLKGVNVYREVTREFATGDRIQFTANNKDLGISNRDLATIQNLQDGQITVRMDGKEARTVSFDPTQVRTFDHGYAVTSHSSQGLTERRVIANIDTDSSRTLINTRLAYVAVSRASDDARIYTNDAETLGSRLANEVNKTAALDFAPAKQQAASASSAPTINQYANRDHRLAAVAQAYAERPESTVVVARDPAERGELNRLIRSDLQRQGQVSPDSSSVTVFVEQPVSNRKLASQYTPGDLIQYRHGSPKIDGIPHNSIATVLSVDARTNSLTVQTASGDESTYSPHLSKTMTAESVVYRQEQREIAAGDRIQFTRADSDRNIRKGELGIITGINDAKALDIRMDTGSVVQLGGDQTRHLDHGYAVDRIKVGSPERILFTQDATANGREIASLSRNGREVNIYTSDGSTTHNQEQSQPVQNQMTQSPTGLPQQPQLDSPAVANIQQPAPTVANIPQPTTPEIRIRMGR</sequence>
<dbReference type="Gene3D" id="2.30.30.940">
    <property type="match status" value="3"/>
</dbReference>
<organism evidence="3 4">
    <name type="scientific">Tunturiibacter lichenicola</name>
    <dbReference type="NCBI Taxonomy" id="2051959"/>
    <lineage>
        <taxon>Bacteria</taxon>
        <taxon>Pseudomonadati</taxon>
        <taxon>Acidobacteriota</taxon>
        <taxon>Terriglobia</taxon>
        <taxon>Terriglobales</taxon>
        <taxon>Acidobacteriaceae</taxon>
        <taxon>Tunturiibacter</taxon>
    </lineage>
</organism>
<proteinExistence type="predicted"/>
<feature type="compositionally biased region" description="Polar residues" evidence="1">
    <location>
        <begin position="1195"/>
        <end position="1208"/>
    </location>
</feature>
<name>A0A7Y9T784_9BACT</name>
<accession>A0A7Y9T784</accession>
<evidence type="ECO:0000313" key="4">
    <source>
        <dbReference type="Proteomes" id="UP000534186"/>
    </source>
</evidence>
<dbReference type="EMBL" id="JACCCV010000003">
    <property type="protein sequence ID" value="NYF54119.1"/>
    <property type="molecule type" value="Genomic_DNA"/>
</dbReference>
<feature type="region of interest" description="Disordered" evidence="1">
    <location>
        <begin position="1154"/>
        <end position="1220"/>
    </location>
</feature>
<dbReference type="SUPFAM" id="SSF55464">
    <property type="entry name" value="Origin of replication-binding domain, RBD-like"/>
    <property type="match status" value="1"/>
</dbReference>
<dbReference type="CDD" id="cd18809">
    <property type="entry name" value="SF1_C_RecD"/>
    <property type="match status" value="1"/>
</dbReference>